<dbReference type="InterPro" id="IPR020103">
    <property type="entry name" value="PsdUridine_synth_cat_dom_sf"/>
</dbReference>
<evidence type="ECO:0000259" key="8">
    <source>
        <dbReference type="SMART" id="SM00363"/>
    </source>
</evidence>
<name>A0A369WDI9_9GAMM</name>
<evidence type="ECO:0000256" key="4">
    <source>
        <dbReference type="ARBA" id="ARBA00036749"/>
    </source>
</evidence>
<keyword evidence="2 6" id="KW-0694">RNA-binding</keyword>
<comment type="similarity">
    <text evidence="1 7">Belongs to the pseudouridine synthase RsuA family.</text>
</comment>
<evidence type="ECO:0000256" key="3">
    <source>
        <dbReference type="ARBA" id="ARBA00023235"/>
    </source>
</evidence>
<keyword evidence="3 7" id="KW-0413">Isomerase</keyword>
<dbReference type="SUPFAM" id="SSF55120">
    <property type="entry name" value="Pseudouridine synthase"/>
    <property type="match status" value="1"/>
</dbReference>
<dbReference type="InterPro" id="IPR036986">
    <property type="entry name" value="S4_RNA-bd_sf"/>
</dbReference>
<sequence>MRLDKFVSQASGLSRKQVQKLIRKGEVSVDGECCRDGATKVMPQQSVCLDDEPLQLRGPIYLMLNKPLGVVCSTEDFDHETVLDLLPYDLQEGVHPAGRLDIDTSGLVLLTDDGQWSHRVTSPKGRAPKSGAAKKGVFKRYRVELAEPLCDKAEQRLDEGLMLRGETKPTLPAKLQRLSPTEVLIEIQEGRYHQVKRMFAVLGNRVVGLHREAIGALALDPELEPGQYRALETHEIDLF</sequence>
<dbReference type="InterPro" id="IPR018496">
    <property type="entry name" value="PsdUridine_synth_RsuA/RluB_CS"/>
</dbReference>
<dbReference type="CDD" id="cd02553">
    <property type="entry name" value="PseudoU_synth_RsuA"/>
    <property type="match status" value="1"/>
</dbReference>
<reference evidence="9 10" key="1">
    <citation type="submission" date="2018-07" db="EMBL/GenBank/DDBJ databases">
        <title>Motiliproteus coralliicola sp. nov., a bacterium isolated from Coral.</title>
        <authorList>
            <person name="Wang G."/>
        </authorList>
    </citation>
    <scope>NUCLEOTIDE SEQUENCE [LARGE SCALE GENOMIC DNA]</scope>
    <source>
        <strain evidence="9 10">C34</strain>
    </source>
</reference>
<dbReference type="PANTHER" id="PTHR47683">
    <property type="entry name" value="PSEUDOURIDINE SYNTHASE FAMILY PROTEIN-RELATED"/>
    <property type="match status" value="1"/>
</dbReference>
<dbReference type="EC" id="5.4.99.-" evidence="7"/>
<organism evidence="9 10">
    <name type="scientific">Motiliproteus coralliicola</name>
    <dbReference type="NCBI Taxonomy" id="2283196"/>
    <lineage>
        <taxon>Bacteria</taxon>
        <taxon>Pseudomonadati</taxon>
        <taxon>Pseudomonadota</taxon>
        <taxon>Gammaproteobacteria</taxon>
        <taxon>Oceanospirillales</taxon>
        <taxon>Oceanospirillaceae</taxon>
        <taxon>Motiliproteus</taxon>
    </lineage>
</organism>
<dbReference type="EMBL" id="QQOH01000003">
    <property type="protein sequence ID" value="RDE19717.1"/>
    <property type="molecule type" value="Genomic_DNA"/>
</dbReference>
<dbReference type="InterPro" id="IPR020094">
    <property type="entry name" value="TruA/RsuA/RluB/E/F_N"/>
</dbReference>
<evidence type="ECO:0000256" key="7">
    <source>
        <dbReference type="RuleBase" id="RU003887"/>
    </source>
</evidence>
<evidence type="ECO:0000313" key="10">
    <source>
        <dbReference type="Proteomes" id="UP000253769"/>
    </source>
</evidence>
<dbReference type="GO" id="GO:0003723">
    <property type="term" value="F:RNA binding"/>
    <property type="evidence" value="ECO:0007669"/>
    <property type="project" value="UniProtKB-KW"/>
</dbReference>
<evidence type="ECO:0000256" key="5">
    <source>
        <dbReference type="ARBA" id="ARBA00037590"/>
    </source>
</evidence>
<keyword evidence="10" id="KW-1185">Reference proteome</keyword>
<dbReference type="InterPro" id="IPR002942">
    <property type="entry name" value="S4_RNA-bd"/>
</dbReference>
<protein>
    <recommendedName>
        <fullName evidence="7">Pseudouridine synthase</fullName>
        <ecNumber evidence="7">5.4.99.-</ecNumber>
    </recommendedName>
</protein>
<accession>A0A369WDI9</accession>
<comment type="caution">
    <text evidence="9">The sequence shown here is derived from an EMBL/GenBank/DDBJ whole genome shotgun (WGS) entry which is preliminary data.</text>
</comment>
<dbReference type="InterPro" id="IPR050343">
    <property type="entry name" value="RsuA_PseudoU_synthase"/>
</dbReference>
<dbReference type="AlphaFoldDB" id="A0A369WDI9"/>
<evidence type="ECO:0000256" key="1">
    <source>
        <dbReference type="ARBA" id="ARBA00008348"/>
    </source>
</evidence>
<dbReference type="Gene3D" id="3.30.70.1560">
    <property type="entry name" value="Alpha-L RNA-binding motif"/>
    <property type="match status" value="1"/>
</dbReference>
<dbReference type="Gene3D" id="3.10.290.10">
    <property type="entry name" value="RNA-binding S4 domain"/>
    <property type="match status" value="1"/>
</dbReference>
<dbReference type="CDD" id="cd00165">
    <property type="entry name" value="S4"/>
    <property type="match status" value="1"/>
</dbReference>
<feature type="domain" description="RNA-binding S4" evidence="8">
    <location>
        <begin position="1"/>
        <end position="59"/>
    </location>
</feature>
<evidence type="ECO:0000313" key="9">
    <source>
        <dbReference type="EMBL" id="RDE19717.1"/>
    </source>
</evidence>
<dbReference type="PANTHER" id="PTHR47683:SF4">
    <property type="entry name" value="PSEUDOURIDINE SYNTHASE"/>
    <property type="match status" value="1"/>
</dbReference>
<dbReference type="PROSITE" id="PS50889">
    <property type="entry name" value="S4"/>
    <property type="match status" value="1"/>
</dbReference>
<evidence type="ECO:0000256" key="6">
    <source>
        <dbReference type="PROSITE-ProRule" id="PRU00182"/>
    </source>
</evidence>
<evidence type="ECO:0000256" key="2">
    <source>
        <dbReference type="ARBA" id="ARBA00022884"/>
    </source>
</evidence>
<dbReference type="InterPro" id="IPR006145">
    <property type="entry name" value="PsdUridine_synth_RsuA/RluA"/>
</dbReference>
<dbReference type="Pfam" id="PF00849">
    <property type="entry name" value="PseudoU_synth_2"/>
    <property type="match status" value="1"/>
</dbReference>
<dbReference type="NCBIfam" id="TIGR00093">
    <property type="entry name" value="pseudouridine synthase"/>
    <property type="match status" value="1"/>
</dbReference>
<dbReference type="GO" id="GO:0000455">
    <property type="term" value="P:enzyme-directed rRNA pseudouridine synthesis"/>
    <property type="evidence" value="ECO:0007669"/>
    <property type="project" value="UniProtKB-ARBA"/>
</dbReference>
<dbReference type="InterPro" id="IPR000748">
    <property type="entry name" value="PsdUridine_synth_RsuA/RluB/E/F"/>
</dbReference>
<dbReference type="PROSITE" id="PS01149">
    <property type="entry name" value="PSI_RSU"/>
    <property type="match status" value="1"/>
</dbReference>
<dbReference type="GO" id="GO:0160136">
    <property type="term" value="F:16S rRNA pseudouridine(516) synthase activity"/>
    <property type="evidence" value="ECO:0007669"/>
    <property type="project" value="UniProtKB-EC"/>
</dbReference>
<comment type="catalytic activity">
    <reaction evidence="4">
        <text>uridine(516) in 16S rRNA = pseudouridine(516) in 16S rRNA</text>
        <dbReference type="Rhea" id="RHEA:38867"/>
        <dbReference type="Rhea" id="RHEA-COMP:10089"/>
        <dbReference type="Rhea" id="RHEA-COMP:10090"/>
        <dbReference type="ChEBI" id="CHEBI:65314"/>
        <dbReference type="ChEBI" id="CHEBI:65315"/>
        <dbReference type="EC" id="5.4.99.19"/>
    </reaction>
</comment>
<dbReference type="OrthoDB" id="9807213at2"/>
<dbReference type="SMART" id="SM00363">
    <property type="entry name" value="S4"/>
    <property type="match status" value="1"/>
</dbReference>
<dbReference type="Gene3D" id="3.30.70.580">
    <property type="entry name" value="Pseudouridine synthase I, catalytic domain, N-terminal subdomain"/>
    <property type="match status" value="1"/>
</dbReference>
<proteinExistence type="inferred from homology"/>
<dbReference type="Pfam" id="PF01479">
    <property type="entry name" value="S4"/>
    <property type="match status" value="1"/>
</dbReference>
<dbReference type="Proteomes" id="UP000253769">
    <property type="component" value="Unassembled WGS sequence"/>
</dbReference>
<dbReference type="SUPFAM" id="SSF55174">
    <property type="entry name" value="Alpha-L RNA-binding motif"/>
    <property type="match status" value="1"/>
</dbReference>
<comment type="function">
    <text evidence="5">Responsible for synthesis of pseudouridine from uracil-516 in 16S ribosomal RNA.</text>
</comment>
<gene>
    <name evidence="9" type="ORF">DV711_12620</name>
</gene>
<dbReference type="InterPro" id="IPR042092">
    <property type="entry name" value="PsdUridine_s_RsuA/RluB/E/F_cat"/>
</dbReference>